<keyword evidence="1" id="KW-0812">Transmembrane</keyword>
<dbReference type="GO" id="GO:0036465">
    <property type="term" value="P:synaptic vesicle recycling"/>
    <property type="evidence" value="ECO:0007669"/>
    <property type="project" value="TreeGrafter"/>
</dbReference>
<proteinExistence type="predicted"/>
<sequence length="200" mass="21965">MLSYISTYFGPFMARSLLLVMGADVNYVDPEKGNSPLHVAAKEGQAMQVGLRTVSAAKRLVGGSPPNPESRTTPVFLLSSLGLLTFITVKMVLLYRLVQRDMVGPKLHCSNGCPPSIACTRLLLRSARSLRGEKQIISPNPECLICRNTIEISRHWSTGGQRLLSDDNNTPPNLSHPPYLFPHPLLILLYLCAGESESQH</sequence>
<protein>
    <submittedName>
        <fullName evidence="2">Uncharacterized protein</fullName>
    </submittedName>
</protein>
<dbReference type="PANTHER" id="PTHR46097:SF3">
    <property type="entry name" value="ARF GTPASE-ACTIVATING PROTEIN GIT"/>
    <property type="match status" value="1"/>
</dbReference>
<dbReference type="OrthoDB" id="5588096at2759"/>
<reference evidence="2" key="1">
    <citation type="submission" date="2018-11" db="EMBL/GenBank/DDBJ databases">
        <authorList>
            <consortium name="Pathogen Informatics"/>
        </authorList>
    </citation>
    <scope>NUCLEOTIDE SEQUENCE [LARGE SCALE GENOMIC DNA]</scope>
</reference>
<dbReference type="GO" id="GO:0005096">
    <property type="term" value="F:GTPase activator activity"/>
    <property type="evidence" value="ECO:0007669"/>
    <property type="project" value="InterPro"/>
</dbReference>
<dbReference type="AlphaFoldDB" id="A0A3P8FP19"/>
<dbReference type="GO" id="GO:0098793">
    <property type="term" value="C:presynapse"/>
    <property type="evidence" value="ECO:0007669"/>
    <property type="project" value="GOC"/>
</dbReference>
<dbReference type="GO" id="GO:0007420">
    <property type="term" value="P:brain development"/>
    <property type="evidence" value="ECO:0007669"/>
    <property type="project" value="InterPro"/>
</dbReference>
<name>A0A3P8FP19_HELPZ</name>
<evidence type="ECO:0000256" key="1">
    <source>
        <dbReference type="SAM" id="Phobius"/>
    </source>
</evidence>
<dbReference type="Gene3D" id="1.25.40.20">
    <property type="entry name" value="Ankyrin repeat-containing domain"/>
    <property type="match status" value="1"/>
</dbReference>
<gene>
    <name evidence="2" type="ORF">HPBE_LOCUS20543</name>
</gene>
<dbReference type="GO" id="GO:0008277">
    <property type="term" value="P:regulation of G protein-coupled receptor signaling pathway"/>
    <property type="evidence" value="ECO:0007669"/>
    <property type="project" value="TreeGrafter"/>
</dbReference>
<organism evidence="2">
    <name type="scientific">Heligmosomoides polygyrus</name>
    <name type="common">Parasitic roundworm</name>
    <dbReference type="NCBI Taxonomy" id="6339"/>
    <lineage>
        <taxon>Eukaryota</taxon>
        <taxon>Metazoa</taxon>
        <taxon>Ecdysozoa</taxon>
        <taxon>Nematoda</taxon>
        <taxon>Chromadorea</taxon>
        <taxon>Rhabditida</taxon>
        <taxon>Rhabditina</taxon>
        <taxon>Rhabditomorpha</taxon>
        <taxon>Strongyloidea</taxon>
        <taxon>Heligmosomidae</taxon>
        <taxon>Heligmosomoides</taxon>
    </lineage>
</organism>
<dbReference type="InterPro" id="IPR047161">
    <property type="entry name" value="GIT-like"/>
</dbReference>
<keyword evidence="1" id="KW-1133">Transmembrane helix</keyword>
<dbReference type="EMBL" id="UZAH01032237">
    <property type="protein sequence ID" value="VDP20586.1"/>
    <property type="molecule type" value="Genomic_DNA"/>
</dbReference>
<dbReference type="GO" id="GO:0032012">
    <property type="term" value="P:regulation of ARF protein signal transduction"/>
    <property type="evidence" value="ECO:0007669"/>
    <property type="project" value="InterPro"/>
</dbReference>
<evidence type="ECO:0000313" key="2">
    <source>
        <dbReference type="EMBL" id="VDP20586.1"/>
    </source>
</evidence>
<feature type="transmembrane region" description="Helical" evidence="1">
    <location>
        <begin position="75"/>
        <end position="98"/>
    </location>
</feature>
<dbReference type="PANTHER" id="PTHR46097">
    <property type="entry name" value="G PROTEIN-COUPLED RECEPTOR KINASE INTERACTING ARFGAP"/>
    <property type="match status" value="1"/>
</dbReference>
<keyword evidence="1" id="KW-0472">Membrane</keyword>
<dbReference type="GO" id="GO:0031267">
    <property type="term" value="F:small GTPase binding"/>
    <property type="evidence" value="ECO:0007669"/>
    <property type="project" value="TreeGrafter"/>
</dbReference>
<dbReference type="InterPro" id="IPR036770">
    <property type="entry name" value="Ankyrin_rpt-contain_sf"/>
</dbReference>
<accession>A0A3P8FP19</accession>